<evidence type="ECO:0000256" key="3">
    <source>
        <dbReference type="ARBA" id="ARBA00022729"/>
    </source>
</evidence>
<dbReference type="GeneID" id="5893137"/>
<dbReference type="InterPro" id="IPR050261">
    <property type="entry name" value="FrsA_esterase"/>
</dbReference>
<evidence type="ECO:0000256" key="7">
    <source>
        <dbReference type="SAM" id="SignalP"/>
    </source>
</evidence>
<keyword evidence="4" id="KW-0378">Hydrolase</keyword>
<dbReference type="GO" id="GO:0016787">
    <property type="term" value="F:hydrolase activity"/>
    <property type="evidence" value="ECO:0000318"/>
    <property type="project" value="GO_Central"/>
</dbReference>
<keyword evidence="3 7" id="KW-0732">Signal</keyword>
<dbReference type="InParanoid" id="A9V584"/>
<proteinExistence type="inferred from homology"/>
<feature type="domain" description="4-O-methyl-glucuronoyl methylesterase-like" evidence="8">
    <location>
        <begin position="116"/>
        <end position="257"/>
    </location>
</feature>
<dbReference type="EC" id="3.1.1.117" evidence="6"/>
<dbReference type="InterPro" id="IPR029058">
    <property type="entry name" value="AB_hydrolase_fold"/>
</dbReference>
<evidence type="ECO:0000313" key="9">
    <source>
        <dbReference type="EMBL" id="EDQ87230.1"/>
    </source>
</evidence>
<reference evidence="9 10" key="1">
    <citation type="journal article" date="2008" name="Nature">
        <title>The genome of the choanoflagellate Monosiga brevicollis and the origin of metazoans.</title>
        <authorList>
            <consortium name="JGI Sequencing"/>
            <person name="King N."/>
            <person name="Westbrook M.J."/>
            <person name="Young S.L."/>
            <person name="Kuo A."/>
            <person name="Abedin M."/>
            <person name="Chapman J."/>
            <person name="Fairclough S."/>
            <person name="Hellsten U."/>
            <person name="Isogai Y."/>
            <person name="Letunic I."/>
            <person name="Marr M."/>
            <person name="Pincus D."/>
            <person name="Putnam N."/>
            <person name="Rokas A."/>
            <person name="Wright K.J."/>
            <person name="Zuzow R."/>
            <person name="Dirks W."/>
            <person name="Good M."/>
            <person name="Goodstein D."/>
            <person name="Lemons D."/>
            <person name="Li W."/>
            <person name="Lyons J.B."/>
            <person name="Morris A."/>
            <person name="Nichols S."/>
            <person name="Richter D.J."/>
            <person name="Salamov A."/>
            <person name="Bork P."/>
            <person name="Lim W.A."/>
            <person name="Manning G."/>
            <person name="Miller W.T."/>
            <person name="McGinnis W."/>
            <person name="Shapiro H."/>
            <person name="Tjian R."/>
            <person name="Grigoriev I.V."/>
            <person name="Rokhsar D."/>
        </authorList>
    </citation>
    <scope>NUCLEOTIDE SEQUENCE [LARGE SCALE GENOMIC DNA]</scope>
    <source>
        <strain evidence="10">MX1 / ATCC 50154</strain>
    </source>
</reference>
<evidence type="ECO:0000259" key="8">
    <source>
        <dbReference type="Pfam" id="PF22244"/>
    </source>
</evidence>
<dbReference type="SUPFAM" id="SSF53474">
    <property type="entry name" value="alpha/beta-Hydrolases"/>
    <property type="match status" value="2"/>
</dbReference>
<evidence type="ECO:0000313" key="10">
    <source>
        <dbReference type="Proteomes" id="UP000001357"/>
    </source>
</evidence>
<dbReference type="PANTHER" id="PTHR22946:SF9">
    <property type="entry name" value="POLYKETIDE TRANSFERASE AF380"/>
    <property type="match status" value="1"/>
</dbReference>
<evidence type="ECO:0000256" key="6">
    <source>
        <dbReference type="ARBA" id="ARBA00026105"/>
    </source>
</evidence>
<dbReference type="OMA" id="DQTDGFR"/>
<evidence type="ECO:0000256" key="1">
    <source>
        <dbReference type="ARBA" id="ARBA00010092"/>
    </source>
</evidence>
<keyword evidence="2" id="KW-0719">Serine esterase</keyword>
<evidence type="ECO:0000256" key="5">
    <source>
        <dbReference type="ARBA" id="ARBA00024511"/>
    </source>
</evidence>
<dbReference type="GO" id="GO:0052689">
    <property type="term" value="F:carboxylic ester hydrolase activity"/>
    <property type="evidence" value="ECO:0007669"/>
    <property type="project" value="UniProtKB-KW"/>
</dbReference>
<keyword evidence="10" id="KW-1185">Reference proteome</keyword>
<dbReference type="Proteomes" id="UP000001357">
    <property type="component" value="Unassembled WGS sequence"/>
</dbReference>
<comment type="catalytic activity">
    <reaction evidence="5">
        <text>a 4-O-methyl-alpha-D-glucuronosyl ester derivative + H2O = 4-O-methyl-alpha-D-glucuronate derivative + an alcohol + H(+)</text>
        <dbReference type="Rhea" id="RHEA:67452"/>
        <dbReference type="ChEBI" id="CHEBI:15377"/>
        <dbReference type="ChEBI" id="CHEBI:15378"/>
        <dbReference type="ChEBI" id="CHEBI:30879"/>
        <dbReference type="ChEBI" id="CHEBI:171667"/>
        <dbReference type="ChEBI" id="CHEBI:171668"/>
        <dbReference type="EC" id="3.1.1.117"/>
    </reaction>
    <physiologicalReaction direction="left-to-right" evidence="5">
        <dbReference type="Rhea" id="RHEA:67453"/>
    </physiologicalReaction>
</comment>
<dbReference type="EMBL" id="CH991560">
    <property type="protein sequence ID" value="EDQ87230.1"/>
    <property type="molecule type" value="Genomic_DNA"/>
</dbReference>
<dbReference type="Gene3D" id="3.40.50.1820">
    <property type="entry name" value="alpha/beta hydrolase"/>
    <property type="match status" value="2"/>
</dbReference>
<dbReference type="eggNOG" id="ENOG502S3XA">
    <property type="taxonomic scope" value="Eukaryota"/>
</dbReference>
<feature type="signal peptide" evidence="7">
    <location>
        <begin position="1"/>
        <end position="23"/>
    </location>
</feature>
<dbReference type="KEGG" id="mbr:MONBRDRAFT_27421"/>
<comment type="similarity">
    <text evidence="1">Belongs to the carbohydrate esterase 15 (CE15) family.</text>
</comment>
<dbReference type="RefSeq" id="XP_001747843.1">
    <property type="nucleotide sequence ID" value="XM_001747791.1"/>
</dbReference>
<feature type="chain" id="PRO_5002744674" description="(4-O-methyl)-D-glucuronate--lignin esterase" evidence="7">
    <location>
        <begin position="24"/>
        <end position="761"/>
    </location>
</feature>
<evidence type="ECO:0000256" key="4">
    <source>
        <dbReference type="ARBA" id="ARBA00022801"/>
    </source>
</evidence>
<dbReference type="AlphaFoldDB" id="A9V584"/>
<dbReference type="Pfam" id="PF22244">
    <property type="entry name" value="GCE_fung"/>
    <property type="match status" value="1"/>
</dbReference>
<accession>A9V584</accession>
<organism evidence="9 10">
    <name type="scientific">Monosiga brevicollis</name>
    <name type="common">Choanoflagellate</name>
    <dbReference type="NCBI Taxonomy" id="81824"/>
    <lineage>
        <taxon>Eukaryota</taxon>
        <taxon>Choanoflagellata</taxon>
        <taxon>Craspedida</taxon>
        <taxon>Salpingoecidae</taxon>
        <taxon>Monosiga</taxon>
    </lineage>
</organism>
<protein>
    <recommendedName>
        <fullName evidence="6">(4-O-methyl)-D-glucuronate--lignin esterase</fullName>
        <ecNumber evidence="6">3.1.1.117</ecNumber>
    </recommendedName>
</protein>
<dbReference type="InterPro" id="IPR054579">
    <property type="entry name" value="GCE-like_dom"/>
</dbReference>
<gene>
    <name evidence="9" type="ORF">MONBRDRAFT_27421</name>
</gene>
<name>A9V584_MONBE</name>
<dbReference type="STRING" id="81824.A9V584"/>
<evidence type="ECO:0000256" key="2">
    <source>
        <dbReference type="ARBA" id="ARBA00022487"/>
    </source>
</evidence>
<sequence>MVARDAYGGGVLLLALICSVSSALSHGYSVGGVATARPHQGLYQLPPLLEFANGTHVTDAAALAARRAEARQLLADTFYGHFPKDVPVIAHVEWHHSTVARQVNDSFVNITYRTAQNISITIQIELLIPSQCTAAHPCPLFLTQGNHRRWALAGVGRGYVGLVYPGADSLDQTDGFRLAYPDATWGLIARRAWLGMRVLDYAIELPFIQPDQVCITGHSRNGKQSMIFAAWDERISAVISSSSGAPAMSPYRMTSSFTLSESPYGTWPNAPPELNCSCTRNPTDPRPLDSRCCWWLPSVVDYDGRENEMPIDSHALLLLIAPRPFLSECALNDPCDPTFAVESSYQAARPVYALDNATDRLRIHYRDGQHHGFEEIQNYFDFFDAAFQRSSLNASIATAFPELLFHNFSWASWSVGRKPLAFPSHGSTTTQIRWLLGETEEHPLPWSPGGGYGLDSLEYIEQMFGTGDELVQTEGNVTKMAVNFGPYLQGNLYYPKGADQDNTPRPAIIWLHPYSYQRGYTEDYPRDSERAYSQLAQAGYVVLTYHQAGFGHRLQEKRSFYHRFPEWSLLGKLVQDVSSAFDFLAAPFNGSHPDGLDIHDQLGQWYPPIQPEHMYVVGYAMGGIVGTYACALDARCAGMAALAALSPLRNDTLASTTGGLWTLYEQHALQPELGWYREDAEALPLDYDAVLAALGRRPALVVDQVEDRTVNHPALAALMHNVTQTQPNVQFQTLSGPSQLNDALIQAALDFVGSKTLAAAQ</sequence>
<dbReference type="PANTHER" id="PTHR22946">
    <property type="entry name" value="DIENELACTONE HYDROLASE DOMAIN-CONTAINING PROTEIN-RELATED"/>
    <property type="match status" value="1"/>
</dbReference>